<organism evidence="1">
    <name type="scientific">Xanthomonas sp. 10-10</name>
    <dbReference type="NCBI Taxonomy" id="3115848"/>
    <lineage>
        <taxon>Bacteria</taxon>
        <taxon>Pseudomonadati</taxon>
        <taxon>Pseudomonadota</taxon>
        <taxon>Gammaproteobacteria</taxon>
        <taxon>Lysobacterales</taxon>
        <taxon>Lysobacteraceae</taxon>
        <taxon>Xanthomonas</taxon>
    </lineage>
</organism>
<sequence length="163" mass="18565">MRELDIEKSVSRLDGFLSGIATYSGNIRDYSAYAFIAPLKDEKSCEAAIRDHFSWLPDLEFSNIQVLQNGLRDLEVEIRPFLVRDFRYGNAEETNKLQNYFSFRIMDDILNAISGYKVTQVIKLAATPAPQSSDSVFFCICLETDVIVVQFNNDINFIESIKG</sequence>
<reference evidence="1" key="1">
    <citation type="submission" date="2024-02" db="EMBL/GenBank/DDBJ databases">
        <title>Complete genome sequence of Xanthomonas sp. 10-10.</title>
        <authorList>
            <person name="Biessy A."/>
            <person name="Ciotola M."/>
            <person name="Cadieux M."/>
            <person name="Soufiane B."/>
            <person name="Laforest M."/>
            <person name="Filion M."/>
        </authorList>
    </citation>
    <scope>NUCLEOTIDE SEQUENCE</scope>
    <source>
        <strain evidence="1">10-10</strain>
    </source>
</reference>
<dbReference type="AlphaFoldDB" id="A0AAU7P3Y5"/>
<evidence type="ECO:0000313" key="1">
    <source>
        <dbReference type="EMBL" id="XBS36357.1"/>
    </source>
</evidence>
<protein>
    <submittedName>
        <fullName evidence="1">Uncharacterized protein</fullName>
    </submittedName>
</protein>
<proteinExistence type="predicted"/>
<dbReference type="EMBL" id="CP144460">
    <property type="protein sequence ID" value="XBS36357.1"/>
    <property type="molecule type" value="Genomic_DNA"/>
</dbReference>
<dbReference type="RefSeq" id="WP_349655504.1">
    <property type="nucleotide sequence ID" value="NZ_CP144460.1"/>
</dbReference>
<gene>
    <name evidence="1" type="ORF">VZ068_12680</name>
</gene>
<name>A0AAU7P3Y5_9XANT</name>
<accession>A0AAU7P3Y5</accession>